<dbReference type="GO" id="GO:0007411">
    <property type="term" value="P:axon guidance"/>
    <property type="evidence" value="ECO:0007669"/>
    <property type="project" value="TreeGrafter"/>
</dbReference>
<dbReference type="GO" id="GO:0042383">
    <property type="term" value="C:sarcolemma"/>
    <property type="evidence" value="ECO:0007669"/>
    <property type="project" value="TreeGrafter"/>
</dbReference>
<keyword evidence="4" id="KW-0812">Transmembrane</keyword>
<dbReference type="Pfam" id="PF05345">
    <property type="entry name" value="He_PIG"/>
    <property type="match status" value="1"/>
</dbReference>
<feature type="compositionally biased region" description="Polar residues" evidence="3">
    <location>
        <begin position="919"/>
        <end position="946"/>
    </location>
</feature>
<protein>
    <recommendedName>
        <fullName evidence="5">Peptidase S72 domain-containing protein</fullName>
    </recommendedName>
</protein>
<dbReference type="GO" id="GO:0002009">
    <property type="term" value="P:morphogenesis of an epithelium"/>
    <property type="evidence" value="ECO:0007669"/>
    <property type="project" value="TreeGrafter"/>
</dbReference>
<dbReference type="PANTHER" id="PTHR21559">
    <property type="entry name" value="DYSTROGLYCAN-RELATED"/>
    <property type="match status" value="1"/>
</dbReference>
<dbReference type="SUPFAM" id="SSF111006">
    <property type="entry name" value="Dystroglycan, domain 2"/>
    <property type="match status" value="1"/>
</dbReference>
<dbReference type="InterPro" id="IPR027468">
    <property type="entry name" value="Alpha-dystroglycan_domain_2"/>
</dbReference>
<dbReference type="OrthoDB" id="5990676at2759"/>
<keyword evidence="2 4" id="KW-0472">Membrane</keyword>
<reference evidence="6" key="1">
    <citation type="journal article" date="2023" name="Science">
        <title>Genome structures resolve the early diversification of teleost fishes.</title>
        <authorList>
            <person name="Parey E."/>
            <person name="Louis A."/>
            <person name="Montfort J."/>
            <person name="Bouchez O."/>
            <person name="Roques C."/>
            <person name="Iampietro C."/>
            <person name="Lluch J."/>
            <person name="Castinel A."/>
            <person name="Donnadieu C."/>
            <person name="Desvignes T."/>
            <person name="Floi Bucao C."/>
            <person name="Jouanno E."/>
            <person name="Wen M."/>
            <person name="Mejri S."/>
            <person name="Dirks R."/>
            <person name="Jansen H."/>
            <person name="Henkel C."/>
            <person name="Chen W.J."/>
            <person name="Zahm M."/>
            <person name="Cabau C."/>
            <person name="Klopp C."/>
            <person name="Thompson A.W."/>
            <person name="Robinson-Rechavi M."/>
            <person name="Braasch I."/>
            <person name="Lecointre G."/>
            <person name="Bobe J."/>
            <person name="Postlethwait J.H."/>
            <person name="Berthelot C."/>
            <person name="Roest Crollius H."/>
            <person name="Guiguen Y."/>
        </authorList>
    </citation>
    <scope>NUCLEOTIDE SEQUENCE</scope>
    <source>
        <strain evidence="6">WJC10195</strain>
    </source>
</reference>
<dbReference type="GO" id="GO:0005509">
    <property type="term" value="F:calcium ion binding"/>
    <property type="evidence" value="ECO:0007669"/>
    <property type="project" value="InterPro"/>
</dbReference>
<dbReference type="GO" id="GO:0016203">
    <property type="term" value="P:muscle attachment"/>
    <property type="evidence" value="ECO:0007669"/>
    <property type="project" value="TreeGrafter"/>
</dbReference>
<dbReference type="AlphaFoldDB" id="A0A9Q1G374"/>
<organism evidence="6 7">
    <name type="scientific">Synaphobranchus kaupii</name>
    <name type="common">Kaup's arrowtooth eel</name>
    <dbReference type="NCBI Taxonomy" id="118154"/>
    <lineage>
        <taxon>Eukaryota</taxon>
        <taxon>Metazoa</taxon>
        <taxon>Chordata</taxon>
        <taxon>Craniata</taxon>
        <taxon>Vertebrata</taxon>
        <taxon>Euteleostomi</taxon>
        <taxon>Actinopterygii</taxon>
        <taxon>Neopterygii</taxon>
        <taxon>Teleostei</taxon>
        <taxon>Anguilliformes</taxon>
        <taxon>Synaphobranchidae</taxon>
        <taxon>Synaphobranchus</taxon>
    </lineage>
</organism>
<dbReference type="InterPro" id="IPR030398">
    <property type="entry name" value="SEA_DG_dom"/>
</dbReference>
<evidence type="ECO:0000313" key="7">
    <source>
        <dbReference type="Proteomes" id="UP001152622"/>
    </source>
</evidence>
<feature type="transmembrane region" description="Helical" evidence="4">
    <location>
        <begin position="831"/>
        <end position="856"/>
    </location>
</feature>
<comment type="subcellular location">
    <subcellularLocation>
        <location evidence="1">Membrane</location>
    </subcellularLocation>
</comment>
<feature type="region of interest" description="Disordered" evidence="3">
    <location>
        <begin position="911"/>
        <end position="1012"/>
    </location>
</feature>
<gene>
    <name evidence="6" type="ORF">SKAU_G00046590</name>
</gene>
<feature type="region of interest" description="Disordered" evidence="3">
    <location>
        <begin position="390"/>
        <end position="410"/>
    </location>
</feature>
<evidence type="ECO:0000256" key="1">
    <source>
        <dbReference type="ARBA" id="ARBA00004370"/>
    </source>
</evidence>
<dbReference type="GO" id="GO:0005856">
    <property type="term" value="C:cytoskeleton"/>
    <property type="evidence" value="ECO:0007669"/>
    <property type="project" value="UniProtKB-SubCell"/>
</dbReference>
<dbReference type="PANTHER" id="PTHR21559:SF24">
    <property type="entry name" value="DYSTROGLYCAN 1"/>
    <property type="match status" value="1"/>
</dbReference>
<evidence type="ECO:0000259" key="5">
    <source>
        <dbReference type="PROSITE" id="PS51699"/>
    </source>
</evidence>
<dbReference type="EMBL" id="JAINUF010000002">
    <property type="protein sequence ID" value="KAJ8374079.1"/>
    <property type="molecule type" value="Genomic_DNA"/>
</dbReference>
<comment type="caution">
    <text evidence="6">The sequence shown here is derived from an EMBL/GenBank/DDBJ whole genome shotgun (WGS) entry which is preliminary data.</text>
</comment>
<feature type="compositionally biased region" description="Polar residues" evidence="3">
    <location>
        <begin position="1003"/>
        <end position="1012"/>
    </location>
</feature>
<dbReference type="Gene3D" id="2.60.40.10">
    <property type="entry name" value="Immunoglobulins"/>
    <property type="match status" value="1"/>
</dbReference>
<dbReference type="PROSITE" id="PS51699">
    <property type="entry name" value="SEA_DG"/>
    <property type="match status" value="1"/>
</dbReference>
<evidence type="ECO:0000313" key="6">
    <source>
        <dbReference type="EMBL" id="KAJ8374079.1"/>
    </source>
</evidence>
<evidence type="ECO:0000256" key="3">
    <source>
        <dbReference type="SAM" id="MobiDB-lite"/>
    </source>
</evidence>
<accession>A0A9Q1G374</accession>
<dbReference type="GO" id="GO:0043236">
    <property type="term" value="F:laminin binding"/>
    <property type="evidence" value="ECO:0007669"/>
    <property type="project" value="TreeGrafter"/>
</dbReference>
<dbReference type="InterPro" id="IPR015919">
    <property type="entry name" value="Cadherin-like_sf"/>
</dbReference>
<dbReference type="Proteomes" id="UP001152622">
    <property type="component" value="Chromosome 2"/>
</dbReference>
<dbReference type="InterPro" id="IPR013783">
    <property type="entry name" value="Ig-like_fold"/>
</dbReference>
<dbReference type="GO" id="GO:0016011">
    <property type="term" value="C:dystroglycan complex"/>
    <property type="evidence" value="ECO:0007669"/>
    <property type="project" value="TreeGrafter"/>
</dbReference>
<feature type="domain" description="Peptidase S72" evidence="5">
    <location>
        <begin position="690"/>
        <end position="805"/>
    </location>
</feature>
<dbReference type="GO" id="GO:0021675">
    <property type="term" value="P:nerve development"/>
    <property type="evidence" value="ECO:0007669"/>
    <property type="project" value="TreeGrafter"/>
</dbReference>
<name>A0A9Q1G374_SYNKA</name>
<dbReference type="Gene3D" id="3.30.70.1040">
    <property type="entry name" value="Dystroglycan, domain 2"/>
    <property type="match status" value="1"/>
</dbReference>
<sequence>MHEKRDQSILLFRNASAFPCTRGRVRPPRKFWNGRGLGPRRMKVDEHSRCGLPPSVARRRMSLVSYPLLLLLVLLSRAEQGRPSERPSSCPAVSVSRGLPDRTVTAGTAFLLRIPPLTFQGPVQHYQVSLADDVGGLPTWLAYSAQTGDLQGLALREEGGEYTLRVTAVGQCRTDPPVASSRFLLRVLSQAGTGAEAKPPRLAPPAETGGNQGCPVGESVTVAGLVLQVNLGGLDAADRLQLVAVLANYLRAQPTSIQLLSFRDELSLRRENTTVLAKGLTALGLDRKGPVKAEVLWPAGCGDFQMLPELVQVLRHNAGSGRLSTLLGVPVGGWRVLRRGMPAKARRLRWQLCQTPTPTLAIAPPHHTSVSAPLAGFQTMAWQRSMEQLISDSVSSEEGPPPLSSRPGVSDIEVYLPNELSMFDPGATMATAEPDAALPLSVLLSSACTPQWAECRSSSEPLLSTSYPATHTPAGSAENGFTALPAGDHSSRSASAVSLLPFPAFSSTYVMTPLDTPVTVYLEESHYTSLCDPVIALTIWPTKTLVPGHFSDTPLQPWTRELTLSLESSIKQSTTQPASSSMTTTVLQSMQVLQATVGIPFRFFIPSGTLLDPEDGRANAFTLEISSLDGSPIGPESWLGLDQRRWLLHGVPLDSDLQFSPQQLLLLARDSTGLTARLPMVIELRRAPWEPCYAYALTTRNSLHSFLRERRRVELFLEKVARFFNDSSGRHLALISLEAGSTVAAWYNFTLCWPSSRAEGQCPERWIRSMWEGMRTEDGKVDPVFAHAMLPEFPIVEVGDLSFGGVCLPGSPPATHPTTDPAAPQPGPSTWTAMLLVALLIICGLFLLTVLLIAAVRSCKSRGAPSLRPSEVYPARCLERQALKPRLPPLFQEEMPPPPLQLWLNLTPLPQEDPFSMDPTHTNHPFSIDSTQTHHPFSIDPTQTHHPFSIDPTHTYHPFSMDPTPTNYQQRSQERGLASQSPPHYQLPPPNSPSSHSHKNKPQKTLNSKYRL</sequence>
<proteinExistence type="predicted"/>
<keyword evidence="4" id="KW-1133">Transmembrane helix</keyword>
<evidence type="ECO:0000256" key="4">
    <source>
        <dbReference type="SAM" id="Phobius"/>
    </source>
</evidence>
<evidence type="ECO:0000256" key="2">
    <source>
        <dbReference type="ARBA" id="ARBA00023136"/>
    </source>
</evidence>
<dbReference type="SUPFAM" id="SSF49313">
    <property type="entry name" value="Cadherin-like"/>
    <property type="match status" value="2"/>
</dbReference>
<keyword evidence="7" id="KW-1185">Reference proteome</keyword>